<keyword evidence="3" id="KW-1185">Reference proteome</keyword>
<evidence type="ECO:0000313" key="3">
    <source>
        <dbReference type="Proteomes" id="UP001597510"/>
    </source>
</evidence>
<feature type="transmembrane region" description="Helical" evidence="1">
    <location>
        <begin position="6"/>
        <end position="23"/>
    </location>
</feature>
<gene>
    <name evidence="2" type="ORF">ACFSR2_18445</name>
</gene>
<evidence type="ECO:0000313" key="2">
    <source>
        <dbReference type="EMBL" id="MFD2522885.1"/>
    </source>
</evidence>
<feature type="transmembrane region" description="Helical" evidence="1">
    <location>
        <begin position="97"/>
        <end position="126"/>
    </location>
</feature>
<feature type="transmembrane region" description="Helical" evidence="1">
    <location>
        <begin position="296"/>
        <end position="314"/>
    </location>
</feature>
<reference evidence="3" key="1">
    <citation type="journal article" date="2019" name="Int. J. Syst. Evol. Microbiol.">
        <title>The Global Catalogue of Microorganisms (GCM) 10K type strain sequencing project: providing services to taxonomists for standard genome sequencing and annotation.</title>
        <authorList>
            <consortium name="The Broad Institute Genomics Platform"/>
            <consortium name="The Broad Institute Genome Sequencing Center for Infectious Disease"/>
            <person name="Wu L."/>
            <person name="Ma J."/>
        </authorList>
    </citation>
    <scope>NUCLEOTIDE SEQUENCE [LARGE SCALE GENOMIC DNA]</scope>
    <source>
        <strain evidence="3">KCTC 52344</strain>
    </source>
</reference>
<protein>
    <recommendedName>
        <fullName evidence="4">DUF2029 domain-containing protein</fullName>
    </recommendedName>
</protein>
<feature type="transmembrane region" description="Helical" evidence="1">
    <location>
        <begin position="382"/>
        <end position="399"/>
    </location>
</feature>
<keyword evidence="1" id="KW-0812">Transmembrane</keyword>
<feature type="transmembrane region" description="Helical" evidence="1">
    <location>
        <begin position="183"/>
        <end position="209"/>
    </location>
</feature>
<evidence type="ECO:0000256" key="1">
    <source>
        <dbReference type="SAM" id="Phobius"/>
    </source>
</evidence>
<keyword evidence="1" id="KW-0472">Membrane</keyword>
<feature type="transmembrane region" description="Helical" evidence="1">
    <location>
        <begin position="342"/>
        <end position="362"/>
    </location>
</feature>
<keyword evidence="1" id="KW-1133">Transmembrane helix</keyword>
<accession>A0ABW5JBF5</accession>
<feature type="transmembrane region" description="Helical" evidence="1">
    <location>
        <begin position="320"/>
        <end position="337"/>
    </location>
</feature>
<dbReference type="RefSeq" id="WP_340239567.1">
    <property type="nucleotide sequence ID" value="NZ_JBBEWC010000013.1"/>
</dbReference>
<feature type="transmembrane region" description="Helical" evidence="1">
    <location>
        <begin position="138"/>
        <end position="155"/>
    </location>
</feature>
<name>A0ABW5JBF5_9BACT</name>
<feature type="transmembrane region" description="Helical" evidence="1">
    <location>
        <begin position="270"/>
        <end position="287"/>
    </location>
</feature>
<feature type="transmembrane region" description="Helical" evidence="1">
    <location>
        <begin position="44"/>
        <end position="63"/>
    </location>
</feature>
<organism evidence="2 3">
    <name type="scientific">Emticicia soli</name>
    <dbReference type="NCBI Taxonomy" id="2027878"/>
    <lineage>
        <taxon>Bacteria</taxon>
        <taxon>Pseudomonadati</taxon>
        <taxon>Bacteroidota</taxon>
        <taxon>Cytophagia</taxon>
        <taxon>Cytophagales</taxon>
        <taxon>Leadbetterellaceae</taxon>
        <taxon>Emticicia</taxon>
    </lineage>
</organism>
<dbReference type="Proteomes" id="UP001597510">
    <property type="component" value="Unassembled WGS sequence"/>
</dbReference>
<dbReference type="EMBL" id="JBHULC010000022">
    <property type="protein sequence ID" value="MFD2522885.1"/>
    <property type="molecule type" value="Genomic_DNA"/>
</dbReference>
<comment type="caution">
    <text evidence="2">The sequence shown here is derived from an EMBL/GenBank/DDBJ whole genome shotgun (WGS) entry which is preliminary data.</text>
</comment>
<proteinExistence type="predicted"/>
<sequence length="413" mass="46376">MSVVLGKLIISFFLSLINIILLAEKEKFNDFFSKNSNLAILGSWLASRVLPFAIVYISLSYAVKSDVIFFYDTAKLALEGMIVYRDFWQPYSPLFPYLNAITLAIVDAPESIIFLMMIYELVAIYITKALVSNKYSTFYIVLYLTLPAPFIFLIFGGQEDIFLWLFIALAVWYYKKSKNALHIGLVLGIGIVCTKILLIIPIALLLIFSKQRIKILSGLLIVGIPSIAIMLYLVGEKILAPLQLGDLPFAPNLISVLSPFIGGVQPGSKLLNWGGLLIILAGAGYYLKNLKPYSESSLLIFAFILTNMITIVVHKNSLPNYLYTILLPVIYFFGESFKTKQWVLMIALNVVGSVHPSLWYSLGGKYYDSFNGLQALNVLEYVLQYVYLGLCIYFVYFFSQISAGKISTTLPKD</sequence>
<feature type="transmembrane region" description="Helical" evidence="1">
    <location>
        <begin position="215"/>
        <end position="235"/>
    </location>
</feature>
<evidence type="ECO:0008006" key="4">
    <source>
        <dbReference type="Google" id="ProtNLM"/>
    </source>
</evidence>